<reference evidence="2" key="1">
    <citation type="journal article" date="2006" name="PLoS Biol.">
        <title>Macronuclear genome sequence of the ciliate Tetrahymena thermophila, a model eukaryote.</title>
        <authorList>
            <person name="Eisen J.A."/>
            <person name="Coyne R.S."/>
            <person name="Wu M."/>
            <person name="Wu D."/>
            <person name="Thiagarajan M."/>
            <person name="Wortman J.R."/>
            <person name="Badger J.H."/>
            <person name="Ren Q."/>
            <person name="Amedeo P."/>
            <person name="Jones K.M."/>
            <person name="Tallon L.J."/>
            <person name="Delcher A.L."/>
            <person name="Salzberg S.L."/>
            <person name="Silva J.C."/>
            <person name="Haas B.J."/>
            <person name="Majoros W.H."/>
            <person name="Farzad M."/>
            <person name="Carlton J.M."/>
            <person name="Smith R.K. Jr."/>
            <person name="Garg J."/>
            <person name="Pearlman R.E."/>
            <person name="Karrer K.M."/>
            <person name="Sun L."/>
            <person name="Manning G."/>
            <person name="Elde N.C."/>
            <person name="Turkewitz A.P."/>
            <person name="Asai D.J."/>
            <person name="Wilkes D.E."/>
            <person name="Wang Y."/>
            <person name="Cai H."/>
            <person name="Collins K."/>
            <person name="Stewart B.A."/>
            <person name="Lee S.R."/>
            <person name="Wilamowska K."/>
            <person name="Weinberg Z."/>
            <person name="Ruzzo W.L."/>
            <person name="Wloga D."/>
            <person name="Gaertig J."/>
            <person name="Frankel J."/>
            <person name="Tsao C.-C."/>
            <person name="Gorovsky M.A."/>
            <person name="Keeling P.J."/>
            <person name="Waller R.F."/>
            <person name="Patron N.J."/>
            <person name="Cherry J.M."/>
            <person name="Stover N.A."/>
            <person name="Krieger C.J."/>
            <person name="del Toro C."/>
            <person name="Ryder H.F."/>
            <person name="Williamson S.C."/>
            <person name="Barbeau R.A."/>
            <person name="Hamilton E.P."/>
            <person name="Orias E."/>
        </authorList>
    </citation>
    <scope>NUCLEOTIDE SEQUENCE [LARGE SCALE GENOMIC DNA]</scope>
    <source>
        <strain evidence="2">SB210</strain>
    </source>
</reference>
<name>W7XEU9_TETTS</name>
<sequence>MPILILPFLQEFFINKINELKIKLLFMQVNISVQQQLPFLVNQILHMSFYLVGRSQRVALRIENSLRSYQSRIMGQYCTPSHSKSFSQGLCFPLIISQFSCKKQSLSVLQKSISQLYQLEDEVQQYYAQLGTCYTFFSPYWNFEFKEEIIEANQFLKLFIFQSLEHIHSTKLISKYNKLNILNKECYKNE</sequence>
<proteinExistence type="predicted"/>
<dbReference type="Proteomes" id="UP000009168">
    <property type="component" value="Unassembled WGS sequence"/>
</dbReference>
<evidence type="ECO:0000313" key="2">
    <source>
        <dbReference type="Proteomes" id="UP000009168"/>
    </source>
</evidence>
<dbReference type="GeneID" id="24438549"/>
<keyword evidence="2" id="KW-1185">Reference proteome</keyword>
<gene>
    <name evidence="1" type="ORF">TTHERM_000348169</name>
</gene>
<dbReference type="EMBL" id="GG662523">
    <property type="protein sequence ID" value="EWS72491.1"/>
    <property type="molecule type" value="Genomic_DNA"/>
</dbReference>
<dbReference type="KEGG" id="tet:TTHERM_000348169"/>
<accession>W7XEU9</accession>
<dbReference type="InParanoid" id="W7XEU9"/>
<dbReference type="RefSeq" id="XP_012654988.1">
    <property type="nucleotide sequence ID" value="XM_012799534.1"/>
</dbReference>
<organism evidence="1 2">
    <name type="scientific">Tetrahymena thermophila (strain SB210)</name>
    <dbReference type="NCBI Taxonomy" id="312017"/>
    <lineage>
        <taxon>Eukaryota</taxon>
        <taxon>Sar</taxon>
        <taxon>Alveolata</taxon>
        <taxon>Ciliophora</taxon>
        <taxon>Intramacronucleata</taxon>
        <taxon>Oligohymenophorea</taxon>
        <taxon>Hymenostomatida</taxon>
        <taxon>Tetrahymenina</taxon>
        <taxon>Tetrahymenidae</taxon>
        <taxon>Tetrahymena</taxon>
    </lineage>
</organism>
<evidence type="ECO:0000313" key="1">
    <source>
        <dbReference type="EMBL" id="EWS72491.1"/>
    </source>
</evidence>
<protein>
    <submittedName>
        <fullName evidence="1">Uncharacterized protein</fullName>
    </submittedName>
</protein>
<dbReference type="AlphaFoldDB" id="W7XEU9"/>